<dbReference type="EMBL" id="LTDM01000022">
    <property type="protein sequence ID" value="OLS02572.1"/>
    <property type="molecule type" value="Genomic_DNA"/>
</dbReference>
<keyword evidence="2" id="KW-1185">Reference proteome</keyword>
<evidence type="ECO:0000313" key="1">
    <source>
        <dbReference type="EMBL" id="OLS02572.1"/>
    </source>
</evidence>
<dbReference type="RefSeq" id="WP_075726443.1">
    <property type="nucleotide sequence ID" value="NZ_LTDM01000022.1"/>
</dbReference>
<evidence type="ECO:0000313" key="2">
    <source>
        <dbReference type="Proteomes" id="UP000186112"/>
    </source>
</evidence>
<name>A0A1U7M5H7_TISCR</name>
<reference evidence="1 2" key="1">
    <citation type="submission" date="2016-02" db="EMBL/GenBank/DDBJ databases">
        <title>Genome sequence of Tissierella creatinophila DSM 6911.</title>
        <authorList>
            <person name="Poehlein A."/>
            <person name="Daniel R."/>
        </authorList>
    </citation>
    <scope>NUCLEOTIDE SEQUENCE [LARGE SCALE GENOMIC DNA]</scope>
    <source>
        <strain evidence="1 2">DSM 6911</strain>
    </source>
</reference>
<organism evidence="1 2">
    <name type="scientific">Tissierella creatinophila DSM 6911</name>
    <dbReference type="NCBI Taxonomy" id="1123403"/>
    <lineage>
        <taxon>Bacteria</taxon>
        <taxon>Bacillati</taxon>
        <taxon>Bacillota</taxon>
        <taxon>Tissierellia</taxon>
        <taxon>Tissierellales</taxon>
        <taxon>Tissierellaceae</taxon>
        <taxon>Tissierella</taxon>
    </lineage>
</organism>
<accession>A0A1U7M5H7</accession>
<gene>
    <name evidence="1" type="ORF">TICRE_13730</name>
</gene>
<dbReference type="AlphaFoldDB" id="A0A1U7M5H7"/>
<protein>
    <recommendedName>
        <fullName evidence="3">Virulence-related protein</fullName>
    </recommendedName>
</protein>
<comment type="caution">
    <text evidence="1">The sequence shown here is derived from an EMBL/GenBank/DDBJ whole genome shotgun (WGS) entry which is preliminary data.</text>
</comment>
<dbReference type="Proteomes" id="UP000186112">
    <property type="component" value="Unassembled WGS sequence"/>
</dbReference>
<evidence type="ECO:0008006" key="3">
    <source>
        <dbReference type="Google" id="ProtNLM"/>
    </source>
</evidence>
<proteinExistence type="predicted"/>
<sequence length="236" mass="27267">MDRKEKVKILERHFGIKSKYLGALSFAYEIQTDGETYTIDREGRIILKSGEERQLEEILEPRPEEVEAQAELGVELEIPMDGHQGNTLRNILNLIYSKQPLIKKVLGIEEDLVETDFIEALKEERVKSIDSFEKALNKIGYNGHPGVDFDFENKTFTFKHAKGEAAIWLFALINKKAKTQKFSQVKQTETDNEKYTFRTWLNSLGMIGKDYGEIRKELLENLSGNPSFRHPKREEA</sequence>